<sequence>MLIPTVAFGTENSDDPCNAQGGGVTAGYLCVAQKNKAADDQLNIEYKKAIKRTEEEERALRETWPSTEIVSLFRSAQRAWLKFRDAECEYTGISSTPSPWRGVQVEECKLRMTIERTDYFKGVHSG</sequence>
<protein>
    <recommendedName>
        <fullName evidence="1">Lysozyme inhibitor LprI-like N-terminal domain-containing protein</fullName>
    </recommendedName>
</protein>
<dbReference type="RefSeq" id="WP_103456296.1">
    <property type="nucleotide sequence ID" value="NZ_JAMOHQ010000004.1"/>
</dbReference>
<reference evidence="2 3" key="1">
    <citation type="submission" date="2018-01" db="EMBL/GenBank/DDBJ databases">
        <title>Denitrification phenotypes of diverse strains of Pseudomonas stutzeri.</title>
        <authorList>
            <person name="Milligan D.A."/>
            <person name="Bergaust L."/>
            <person name="Bakken L.R."/>
            <person name="Frostegard A."/>
        </authorList>
    </citation>
    <scope>NUCLEOTIDE SEQUENCE [LARGE SCALE GENOMIC DNA]</scope>
    <source>
        <strain evidence="2 3">24a13</strain>
    </source>
</reference>
<evidence type="ECO:0000259" key="1">
    <source>
        <dbReference type="Pfam" id="PF07007"/>
    </source>
</evidence>
<comment type="caution">
    <text evidence="2">The sequence shown here is derived from an EMBL/GenBank/DDBJ whole genome shotgun (WGS) entry which is preliminary data.</text>
</comment>
<dbReference type="AlphaFoldDB" id="A0A2S4AN56"/>
<evidence type="ECO:0000313" key="3">
    <source>
        <dbReference type="Proteomes" id="UP000237068"/>
    </source>
</evidence>
<dbReference type="OrthoDB" id="7340239at2"/>
<evidence type="ECO:0000313" key="2">
    <source>
        <dbReference type="EMBL" id="POH82921.1"/>
    </source>
</evidence>
<proteinExistence type="predicted"/>
<feature type="domain" description="Lysozyme inhibitor LprI-like N-terminal" evidence="1">
    <location>
        <begin position="28"/>
        <end position="118"/>
    </location>
</feature>
<dbReference type="EMBL" id="PPXG01000004">
    <property type="protein sequence ID" value="POH82921.1"/>
    <property type="molecule type" value="Genomic_DNA"/>
</dbReference>
<dbReference type="Proteomes" id="UP000237068">
    <property type="component" value="Unassembled WGS sequence"/>
</dbReference>
<dbReference type="InterPro" id="IPR009739">
    <property type="entry name" value="LprI-like_N"/>
</dbReference>
<dbReference type="Gene3D" id="1.20.1270.180">
    <property type="match status" value="1"/>
</dbReference>
<dbReference type="Pfam" id="PF07007">
    <property type="entry name" value="LprI"/>
    <property type="match status" value="1"/>
</dbReference>
<gene>
    <name evidence="2" type="ORF">CXK91_12045</name>
</gene>
<accession>A0A2S4AN56</accession>
<organism evidence="2 3">
    <name type="scientific">Stutzerimonas stutzeri</name>
    <name type="common">Pseudomonas stutzeri</name>
    <dbReference type="NCBI Taxonomy" id="316"/>
    <lineage>
        <taxon>Bacteria</taxon>
        <taxon>Pseudomonadati</taxon>
        <taxon>Pseudomonadota</taxon>
        <taxon>Gammaproteobacteria</taxon>
        <taxon>Pseudomonadales</taxon>
        <taxon>Pseudomonadaceae</taxon>
        <taxon>Stutzerimonas</taxon>
    </lineage>
</organism>
<name>A0A2S4AN56_STUST</name>